<keyword evidence="6" id="KW-1185">Reference proteome</keyword>
<dbReference type="RefSeq" id="WP_237820101.1">
    <property type="nucleotide sequence ID" value="NZ_JAKLTQ010000005.1"/>
</dbReference>
<accession>A0ABS9L663</accession>
<feature type="domain" description="Chalcone/stilbene synthase C-terminal" evidence="4">
    <location>
        <begin position="236"/>
        <end position="369"/>
    </location>
</feature>
<dbReference type="Pfam" id="PF00195">
    <property type="entry name" value="Chal_sti_synt_N"/>
    <property type="match status" value="1"/>
</dbReference>
<comment type="caution">
    <text evidence="5">The sequence shown here is derived from an EMBL/GenBank/DDBJ whole genome shotgun (WGS) entry which is preliminary data.</text>
</comment>
<dbReference type="InterPro" id="IPR011141">
    <property type="entry name" value="Polyketide_synthase_type-III"/>
</dbReference>
<dbReference type="InterPro" id="IPR001099">
    <property type="entry name" value="Chalcone/stilbene_synt_N"/>
</dbReference>
<evidence type="ECO:0000259" key="4">
    <source>
        <dbReference type="Pfam" id="PF02797"/>
    </source>
</evidence>
<dbReference type="InterPro" id="IPR012328">
    <property type="entry name" value="Chalcone/stilbene_synt_C"/>
</dbReference>
<feature type="domain" description="Chalcone/stilbene synthase N-terminal" evidence="3">
    <location>
        <begin position="4"/>
        <end position="217"/>
    </location>
</feature>
<reference evidence="5" key="1">
    <citation type="submission" date="2022-01" db="EMBL/GenBank/DDBJ databases">
        <authorList>
            <person name="Jo J.-H."/>
            <person name="Im W.-T."/>
        </authorList>
    </citation>
    <scope>NUCLEOTIDE SEQUENCE</scope>
    <source>
        <strain evidence="5">I2-34</strain>
    </source>
</reference>
<organism evidence="5 6">
    <name type="scientific">Arthrobacter hankyongi</name>
    <dbReference type="NCBI Taxonomy" id="2904801"/>
    <lineage>
        <taxon>Bacteria</taxon>
        <taxon>Bacillati</taxon>
        <taxon>Actinomycetota</taxon>
        <taxon>Actinomycetes</taxon>
        <taxon>Micrococcales</taxon>
        <taxon>Micrococcaceae</taxon>
        <taxon>Arthrobacter</taxon>
    </lineage>
</organism>
<dbReference type="CDD" id="cd00831">
    <property type="entry name" value="CHS_like"/>
    <property type="match status" value="1"/>
</dbReference>
<sequence length="376" mass="40714">MTVTLRSLETAVPATVLVQDQVRDVFAGQPGLTRLGSRLVGASFDHSGIERRYTVLEELTLERQSENPVFFDAASRLILSPSTKVRNDIFAEQGTELFVAAARKALGSADGIEAADITHLVTVSCTGFFNPGPDYKIVRALGLRPSVRRYHLGFMGCYAAFPALRAAKSFCEAEPDAVVLVVSAELCTLHVRSSNDPDTIMGSSLFADGAAAAVVTARDLPARRPYLELDHFETILTPVGEESMAWNIGDEGFEMVLGTYVPHIIDEHIVGALAPLLAHEGWDQPYRQLEHWAIHPGGRSILDKVEAKLELTAKQLVPARDTLRDYGNMSSATVLFVLKHILDQPFAGGRERVCAMAFGPGLTVETGLLTKTGGTA</sequence>
<evidence type="ECO:0000256" key="2">
    <source>
        <dbReference type="ARBA" id="ARBA00022679"/>
    </source>
</evidence>
<proteinExistence type="inferred from homology"/>
<protein>
    <submittedName>
        <fullName evidence="5">Type III polyketide synthase</fullName>
    </submittedName>
</protein>
<comment type="similarity">
    <text evidence="1">Belongs to the thiolase-like superfamily. Chalcone/stilbene synthases family.</text>
</comment>
<dbReference type="InterPro" id="IPR016039">
    <property type="entry name" value="Thiolase-like"/>
</dbReference>
<evidence type="ECO:0000313" key="6">
    <source>
        <dbReference type="Proteomes" id="UP001165368"/>
    </source>
</evidence>
<dbReference type="Pfam" id="PF02797">
    <property type="entry name" value="Chal_sti_synt_C"/>
    <property type="match status" value="1"/>
</dbReference>
<dbReference type="SUPFAM" id="SSF53901">
    <property type="entry name" value="Thiolase-like"/>
    <property type="match status" value="2"/>
</dbReference>
<dbReference type="PANTHER" id="PTHR11877:SF46">
    <property type="entry name" value="TYPE III POLYKETIDE SYNTHASE A"/>
    <property type="match status" value="1"/>
</dbReference>
<evidence type="ECO:0000256" key="1">
    <source>
        <dbReference type="ARBA" id="ARBA00005531"/>
    </source>
</evidence>
<name>A0ABS9L663_9MICC</name>
<dbReference type="PANTHER" id="PTHR11877">
    <property type="entry name" value="HYDROXYMETHYLGLUTARYL-COA SYNTHASE"/>
    <property type="match status" value="1"/>
</dbReference>
<evidence type="ECO:0000313" key="5">
    <source>
        <dbReference type="EMBL" id="MCG2622116.1"/>
    </source>
</evidence>
<gene>
    <name evidence="5" type="ORF">LVY72_09310</name>
</gene>
<dbReference type="PIRSF" id="PIRSF000451">
    <property type="entry name" value="PKS_III"/>
    <property type="match status" value="1"/>
</dbReference>
<dbReference type="Proteomes" id="UP001165368">
    <property type="component" value="Unassembled WGS sequence"/>
</dbReference>
<dbReference type="EMBL" id="JAKLTQ010000005">
    <property type="protein sequence ID" value="MCG2622116.1"/>
    <property type="molecule type" value="Genomic_DNA"/>
</dbReference>
<keyword evidence="2" id="KW-0808">Transferase</keyword>
<dbReference type="Gene3D" id="3.40.47.10">
    <property type="match status" value="2"/>
</dbReference>
<evidence type="ECO:0000259" key="3">
    <source>
        <dbReference type="Pfam" id="PF00195"/>
    </source>
</evidence>